<dbReference type="GO" id="GO:0005886">
    <property type="term" value="C:plasma membrane"/>
    <property type="evidence" value="ECO:0007669"/>
    <property type="project" value="TreeGrafter"/>
</dbReference>
<keyword evidence="2" id="KW-0812">Transmembrane</keyword>
<evidence type="ECO:0000256" key="1">
    <source>
        <dbReference type="SAM" id="MobiDB-lite"/>
    </source>
</evidence>
<dbReference type="Pfam" id="PF02698">
    <property type="entry name" value="DUF218"/>
    <property type="match status" value="1"/>
</dbReference>
<keyword evidence="2" id="KW-0472">Membrane</keyword>
<evidence type="ECO:0000313" key="5">
    <source>
        <dbReference type="Proteomes" id="UP000321617"/>
    </source>
</evidence>
<evidence type="ECO:0000256" key="2">
    <source>
        <dbReference type="SAM" id="Phobius"/>
    </source>
</evidence>
<keyword evidence="5" id="KW-1185">Reference proteome</keyword>
<dbReference type="InterPro" id="IPR051599">
    <property type="entry name" value="Cell_Envelope_Assoc"/>
</dbReference>
<proteinExistence type="predicted"/>
<organism evidence="4 5">
    <name type="scientific">Stackebrandtia albiflava</name>
    <dbReference type="NCBI Taxonomy" id="406432"/>
    <lineage>
        <taxon>Bacteria</taxon>
        <taxon>Bacillati</taxon>
        <taxon>Actinomycetota</taxon>
        <taxon>Actinomycetes</taxon>
        <taxon>Glycomycetales</taxon>
        <taxon>Glycomycetaceae</taxon>
        <taxon>Stackebrandtia</taxon>
    </lineage>
</organism>
<reference evidence="4 5" key="1">
    <citation type="journal article" date="2013" name="Stand. Genomic Sci.">
        <title>Genomic Encyclopedia of Type Strains, Phase I: The one thousand microbial genomes (KMG-I) project.</title>
        <authorList>
            <person name="Kyrpides N.C."/>
            <person name="Woyke T."/>
            <person name="Eisen J.A."/>
            <person name="Garrity G."/>
            <person name="Lilburn T.G."/>
            <person name="Beck B.J."/>
            <person name="Whitman W.B."/>
            <person name="Hugenholtz P."/>
            <person name="Klenk H.P."/>
        </authorList>
    </citation>
    <scope>NUCLEOTIDE SEQUENCE [LARGE SCALE GENOMIC DNA]</scope>
    <source>
        <strain evidence="4 5">DSM 45044</strain>
    </source>
</reference>
<dbReference type="AlphaFoldDB" id="A0A562V198"/>
<dbReference type="CDD" id="cd06259">
    <property type="entry name" value="YdcF-like"/>
    <property type="match status" value="1"/>
</dbReference>
<accession>A0A562V198</accession>
<dbReference type="EMBL" id="VLLL01000006">
    <property type="protein sequence ID" value="TWJ11696.1"/>
    <property type="molecule type" value="Genomic_DNA"/>
</dbReference>
<feature type="domain" description="DUF218" evidence="3">
    <location>
        <begin position="100"/>
        <end position="240"/>
    </location>
</feature>
<dbReference type="PANTHER" id="PTHR30336">
    <property type="entry name" value="INNER MEMBRANE PROTEIN, PROBABLE PERMEASE"/>
    <property type="match status" value="1"/>
</dbReference>
<dbReference type="InterPro" id="IPR003848">
    <property type="entry name" value="DUF218"/>
</dbReference>
<evidence type="ECO:0000259" key="3">
    <source>
        <dbReference type="Pfam" id="PF02698"/>
    </source>
</evidence>
<sequence>MSGLASGRTFAGGPGVPPAGPAPAENLSAAGPREWPEPAGGYTVEPVTRLVRWWTFRRLVILALAAAITGSLMAASAHVWVRANSADRQYTVDSVPAAPVALVLGARVDRTGAPSPVLAARLDLARELYESGKVKALLVSGDGGSPTYNEVDPMRRYLIDAGVPETAVIGDYAGFDTWDSCVRAARVFGVERMIVVTQTFHLDRAIALCRGAGIDTVGVGEETLRDDDLQWRRNVAREYLANVKAMWDALVDSDPTFLGPYETGVDEAVAAG</sequence>
<feature type="region of interest" description="Disordered" evidence="1">
    <location>
        <begin position="1"/>
        <end position="39"/>
    </location>
</feature>
<dbReference type="PANTHER" id="PTHR30336:SF6">
    <property type="entry name" value="INTEGRAL MEMBRANE PROTEIN"/>
    <property type="match status" value="1"/>
</dbReference>
<evidence type="ECO:0000313" key="4">
    <source>
        <dbReference type="EMBL" id="TWJ11696.1"/>
    </source>
</evidence>
<gene>
    <name evidence="4" type="ORF">LX16_2423</name>
</gene>
<keyword evidence="2" id="KW-1133">Transmembrane helix</keyword>
<dbReference type="Proteomes" id="UP000321617">
    <property type="component" value="Unassembled WGS sequence"/>
</dbReference>
<name>A0A562V198_9ACTN</name>
<feature type="transmembrane region" description="Helical" evidence="2">
    <location>
        <begin position="59"/>
        <end position="81"/>
    </location>
</feature>
<comment type="caution">
    <text evidence="4">The sequence shown here is derived from an EMBL/GenBank/DDBJ whole genome shotgun (WGS) entry which is preliminary data.</text>
</comment>
<protein>
    <submittedName>
        <fullName evidence="4">Vancomycin permeability regulator SanA</fullName>
    </submittedName>
</protein>